<feature type="compositionally biased region" description="Basic and acidic residues" evidence="1">
    <location>
        <begin position="128"/>
        <end position="137"/>
    </location>
</feature>
<keyword evidence="2" id="KW-0732">Signal</keyword>
<evidence type="ECO:0000313" key="4">
    <source>
        <dbReference type="Proteomes" id="UP000015462"/>
    </source>
</evidence>
<comment type="caution">
    <text evidence="3">The sequence shown here is derived from an EMBL/GenBank/DDBJ whole genome shotgun (WGS) entry which is preliminary data.</text>
</comment>
<feature type="chain" id="PRO_5044334078" evidence="2">
    <location>
        <begin position="23"/>
        <end position="198"/>
    </location>
</feature>
<organism evidence="3 4">
    <name type="scientific">Cycloclasticus pugetii</name>
    <dbReference type="NCBI Taxonomy" id="34068"/>
    <lineage>
        <taxon>Bacteria</taxon>
        <taxon>Pseudomonadati</taxon>
        <taxon>Pseudomonadota</taxon>
        <taxon>Gammaproteobacteria</taxon>
        <taxon>Thiotrichales</taxon>
        <taxon>Piscirickettsiaceae</taxon>
        <taxon>Cycloclasticus</taxon>
    </lineage>
</organism>
<proteinExistence type="predicted"/>
<dbReference type="Proteomes" id="UP000015462">
    <property type="component" value="Unassembled WGS sequence"/>
</dbReference>
<evidence type="ECO:0000256" key="2">
    <source>
        <dbReference type="SAM" id="SignalP"/>
    </source>
</evidence>
<dbReference type="AlphaFoldDB" id="A0AB33YZN8"/>
<dbReference type="Pfam" id="PF10986">
    <property type="entry name" value="ZrgA"/>
    <property type="match status" value="1"/>
</dbReference>
<reference evidence="3 4" key="1">
    <citation type="journal article" date="2013" name="Genome Announc.">
        <title>Genome Sequence of the Pyrene- and Fluoranthene-Degrading Bacterium Cycloclasticus sp. Strain PY97M.</title>
        <authorList>
            <person name="Cui Z."/>
            <person name="Xu G."/>
            <person name="Li Q."/>
            <person name="Gao W."/>
            <person name="Zheng L."/>
        </authorList>
    </citation>
    <scope>NUCLEOTIDE SEQUENCE [LARGE SCALE GENOMIC DNA]</scope>
    <source>
        <strain evidence="3 4">PY97M</strain>
    </source>
</reference>
<accession>A0AB33YZN8</accession>
<protein>
    <submittedName>
        <fullName evidence="3">Metal ion ABC transporter substrate-binding protein</fullName>
    </submittedName>
</protein>
<keyword evidence="4" id="KW-1185">Reference proteome</keyword>
<dbReference type="RefSeq" id="WP_016390653.1">
    <property type="nucleotide sequence ID" value="NZ_KE646809.1"/>
</dbReference>
<evidence type="ECO:0000313" key="3">
    <source>
        <dbReference type="EMBL" id="EPD12636.1"/>
    </source>
</evidence>
<feature type="signal peptide" evidence="2">
    <location>
        <begin position="1"/>
        <end position="22"/>
    </location>
</feature>
<feature type="region of interest" description="Disordered" evidence="1">
    <location>
        <begin position="114"/>
        <end position="137"/>
    </location>
</feature>
<sequence>MKNTLLKFVSFNLVFLSAAIQAEEARTNLDAHVHGVSELMVVAEENALEIQFKSPAMNLVGFEHQAKSSKDLKAVDKAASTLRQPEALFLMSDAHCKLINMSVDLSKIIDIDHQDNDHDRSSSNHKHEHNDNGKHHDENHSEIMVTYKYHCQDSTSLPSITVNLFEFFTGIEEINTMWINQTGQGAVTLRHNNRTINF</sequence>
<name>A0AB33YZN8_9GAMM</name>
<gene>
    <name evidence="3" type="ORF">L196_08524</name>
</gene>
<dbReference type="InterPro" id="IPR021253">
    <property type="entry name" value="ZrgA-like"/>
</dbReference>
<evidence type="ECO:0000256" key="1">
    <source>
        <dbReference type="SAM" id="MobiDB-lite"/>
    </source>
</evidence>
<dbReference type="EMBL" id="ASHL01000007">
    <property type="protein sequence ID" value="EPD12636.1"/>
    <property type="molecule type" value="Genomic_DNA"/>
</dbReference>